<dbReference type="Pfam" id="PF13304">
    <property type="entry name" value="AAA_21"/>
    <property type="match status" value="1"/>
</dbReference>
<keyword evidence="3" id="KW-1185">Reference proteome</keyword>
<sequence>MGKMQAVAWMPMRTEVPEWKDTSRRGRRNERVQFFIPGARQLHQLIEAVGSVKFFLAQLDVLMTLGVLEQVGVSLKHRGSALVPDRQLSEGEQQFITMMGAILSTEGSEALYLLDEPDSHLNPRWTHEYVDHLTSAFLATRLSEDSSNGVTDAGSDVAYGTSQVLLATHNPLTIGPLTRDQVRILSRTVKGVTAQTPKYDPRGVGVDGLLKMDVFGLRSTLDSEMTAWLDEYYLLAGRPNLNDAQTQRKEDLEKRIREYGIPFSHPNPYFNEFAIQMRKSLPQTKLPSELDQETLERQARLSERIFKNLVEKSK</sequence>
<dbReference type="SUPFAM" id="SSF52540">
    <property type="entry name" value="P-loop containing nucleoside triphosphate hydrolases"/>
    <property type="match status" value="1"/>
</dbReference>
<protein>
    <recommendedName>
        <fullName evidence="1">ATPase AAA-type core domain-containing protein</fullName>
    </recommendedName>
</protein>
<evidence type="ECO:0000313" key="2">
    <source>
        <dbReference type="EMBL" id="GGJ59808.1"/>
    </source>
</evidence>
<evidence type="ECO:0000259" key="1">
    <source>
        <dbReference type="Pfam" id="PF13304"/>
    </source>
</evidence>
<proteinExistence type="predicted"/>
<dbReference type="RefSeq" id="WP_189009546.1">
    <property type="nucleotide sequence ID" value="NZ_BMOD01000056.1"/>
</dbReference>
<dbReference type="Gene3D" id="3.40.50.300">
    <property type="entry name" value="P-loop containing nucleotide triphosphate hydrolases"/>
    <property type="match status" value="1"/>
</dbReference>
<comment type="caution">
    <text evidence="2">The sequence shown here is derived from an EMBL/GenBank/DDBJ whole genome shotgun (WGS) entry which is preliminary data.</text>
</comment>
<dbReference type="InterPro" id="IPR003959">
    <property type="entry name" value="ATPase_AAA_core"/>
</dbReference>
<dbReference type="EMBL" id="BMOD01000056">
    <property type="protein sequence ID" value="GGJ59808.1"/>
    <property type="molecule type" value="Genomic_DNA"/>
</dbReference>
<dbReference type="Proteomes" id="UP000632222">
    <property type="component" value="Unassembled WGS sequence"/>
</dbReference>
<gene>
    <name evidence="2" type="ORF">GCM10008938_52440</name>
</gene>
<name>A0ABQ2DLP4_9DEIO</name>
<reference evidence="3" key="1">
    <citation type="journal article" date="2019" name="Int. J. Syst. Evol. Microbiol.">
        <title>The Global Catalogue of Microorganisms (GCM) 10K type strain sequencing project: providing services to taxonomists for standard genome sequencing and annotation.</title>
        <authorList>
            <consortium name="The Broad Institute Genomics Platform"/>
            <consortium name="The Broad Institute Genome Sequencing Center for Infectious Disease"/>
            <person name="Wu L."/>
            <person name="Ma J."/>
        </authorList>
    </citation>
    <scope>NUCLEOTIDE SEQUENCE [LARGE SCALE GENOMIC DNA]</scope>
    <source>
        <strain evidence="3">JCM 14370</strain>
    </source>
</reference>
<accession>A0ABQ2DLP4</accession>
<evidence type="ECO:0000313" key="3">
    <source>
        <dbReference type="Proteomes" id="UP000632222"/>
    </source>
</evidence>
<feature type="domain" description="ATPase AAA-type core" evidence="1">
    <location>
        <begin position="61"/>
        <end position="174"/>
    </location>
</feature>
<organism evidence="2 3">
    <name type="scientific">Deinococcus roseus</name>
    <dbReference type="NCBI Taxonomy" id="392414"/>
    <lineage>
        <taxon>Bacteria</taxon>
        <taxon>Thermotogati</taxon>
        <taxon>Deinococcota</taxon>
        <taxon>Deinococci</taxon>
        <taxon>Deinococcales</taxon>
        <taxon>Deinococcaceae</taxon>
        <taxon>Deinococcus</taxon>
    </lineage>
</organism>
<dbReference type="InterPro" id="IPR027417">
    <property type="entry name" value="P-loop_NTPase"/>
</dbReference>